<evidence type="ECO:0000256" key="4">
    <source>
        <dbReference type="RuleBase" id="RU362132"/>
    </source>
</evidence>
<accession>A0A7Y0HES9</accession>
<evidence type="ECO:0000313" key="8">
    <source>
        <dbReference type="EMBL" id="NMM45186.1"/>
    </source>
</evidence>
<dbReference type="Pfam" id="PF02775">
    <property type="entry name" value="TPP_enzyme_C"/>
    <property type="match status" value="1"/>
</dbReference>
<evidence type="ECO:0000259" key="5">
    <source>
        <dbReference type="Pfam" id="PF00205"/>
    </source>
</evidence>
<dbReference type="InterPro" id="IPR029061">
    <property type="entry name" value="THDP-binding"/>
</dbReference>
<dbReference type="Gene3D" id="3.40.50.1220">
    <property type="entry name" value="TPP-binding domain"/>
    <property type="match status" value="1"/>
</dbReference>
<evidence type="ECO:0000259" key="7">
    <source>
        <dbReference type="Pfam" id="PF02776"/>
    </source>
</evidence>
<evidence type="ECO:0000256" key="3">
    <source>
        <dbReference type="ARBA" id="ARBA00023052"/>
    </source>
</evidence>
<dbReference type="InterPro" id="IPR012000">
    <property type="entry name" value="Thiamin_PyroP_enz_cen_dom"/>
</dbReference>
<keyword evidence="9" id="KW-1185">Reference proteome</keyword>
<dbReference type="CDD" id="cd07035">
    <property type="entry name" value="TPP_PYR_POX_like"/>
    <property type="match status" value="1"/>
</dbReference>
<proteinExistence type="inferred from homology"/>
<evidence type="ECO:0000259" key="6">
    <source>
        <dbReference type="Pfam" id="PF02775"/>
    </source>
</evidence>
<feature type="domain" description="Thiamine pyrophosphate enzyme TPP-binding" evidence="6">
    <location>
        <begin position="392"/>
        <end position="525"/>
    </location>
</feature>
<dbReference type="RefSeq" id="WP_169625546.1">
    <property type="nucleotide sequence ID" value="NZ_JABBNT010000003.1"/>
</dbReference>
<dbReference type="GO" id="GO:0009097">
    <property type="term" value="P:isoleucine biosynthetic process"/>
    <property type="evidence" value="ECO:0007669"/>
    <property type="project" value="TreeGrafter"/>
</dbReference>
<dbReference type="EC" id="4.1.1.75" evidence="8"/>
<dbReference type="GO" id="GO:0005948">
    <property type="term" value="C:acetolactate synthase complex"/>
    <property type="evidence" value="ECO:0007669"/>
    <property type="project" value="TreeGrafter"/>
</dbReference>
<dbReference type="GO" id="GO:0000287">
    <property type="term" value="F:magnesium ion binding"/>
    <property type="evidence" value="ECO:0007669"/>
    <property type="project" value="InterPro"/>
</dbReference>
<dbReference type="InterPro" id="IPR012001">
    <property type="entry name" value="Thiamin_PyroP_enz_TPP-bd_dom"/>
</dbReference>
<protein>
    <submittedName>
        <fullName evidence="8">5-guanidino-2-oxopentanoate decarboxylase</fullName>
        <ecNumber evidence="8">4.1.1.75</ecNumber>
    </submittedName>
</protein>
<dbReference type="Pfam" id="PF02776">
    <property type="entry name" value="TPP_enzyme_N"/>
    <property type="match status" value="1"/>
</dbReference>
<dbReference type="EMBL" id="JABBNT010000003">
    <property type="protein sequence ID" value="NMM45186.1"/>
    <property type="molecule type" value="Genomic_DNA"/>
</dbReference>
<dbReference type="Gene3D" id="3.40.50.970">
    <property type="match status" value="2"/>
</dbReference>
<dbReference type="GO" id="GO:0009099">
    <property type="term" value="P:L-valine biosynthetic process"/>
    <property type="evidence" value="ECO:0007669"/>
    <property type="project" value="TreeGrafter"/>
</dbReference>
<keyword evidence="8" id="KW-0456">Lyase</keyword>
<comment type="cofactor">
    <cofactor evidence="1">
        <name>thiamine diphosphate</name>
        <dbReference type="ChEBI" id="CHEBI:58937"/>
    </cofactor>
</comment>
<dbReference type="InterPro" id="IPR029035">
    <property type="entry name" value="DHS-like_NAD/FAD-binding_dom"/>
</dbReference>
<comment type="caution">
    <text evidence="8">The sequence shown here is derived from an EMBL/GenBank/DDBJ whole genome shotgun (WGS) entry which is preliminary data.</text>
</comment>
<dbReference type="Proteomes" id="UP000539372">
    <property type="component" value="Unassembled WGS sequence"/>
</dbReference>
<sequence>MDTRPTCGEALVKLLEDYGVDTVFGIPGVHNLELYRGFAGANIRHVLPRHEQGAAFMADGYARMTGKPGVAFVITGAGVTNAMTPLGQSFTDSVPVLLVSSDNPRETLGKGYGCLHEVTDQSAMTRPLCAFSETPSDPEEVPGIVARAFDQFNSRRPRPVHLSVPLDLLAEQTRTDWSPRPAAPKPGPELDAIEQAATLLDQAKRPLILVGGGARGAAQQIIELAERLDCPTLGTVAGKDVLPSNHPLHLGCLMWSSVCDQVLSEADVVLAIGTELSRNDTYNDQFVLPGKLIRIDIDAAEFDLRFRPAVGIRSDAKLAVEALLDVLGPQVATNNGVERAAAYRATPFEGFLPKLEDKHAAILEQIGQAMPEDGVLVGDMTQVIYTSIPKFPLPPKGRFLFPAGYGTLGYGLPAAIGAKIGAPDRAVLAVAGDSGFLYTAPEMMVASELGLNIVALVWNNRALGQIRDDMVNRRIQTVGVTPEPPDFEALAKAFRWSYARPDRAENIADALKAGFAANGPTLVEVQDGIPGL</sequence>
<evidence type="ECO:0000256" key="2">
    <source>
        <dbReference type="ARBA" id="ARBA00007812"/>
    </source>
</evidence>
<dbReference type="NCBIfam" id="NF005712">
    <property type="entry name" value="PRK07524.1"/>
    <property type="match status" value="1"/>
</dbReference>
<keyword evidence="3 4" id="KW-0786">Thiamine pyrophosphate</keyword>
<dbReference type="PANTHER" id="PTHR18968:SF13">
    <property type="entry name" value="ACETOLACTATE SYNTHASE CATALYTIC SUBUNIT, MITOCHONDRIAL"/>
    <property type="match status" value="1"/>
</dbReference>
<dbReference type="GO" id="GO:0003984">
    <property type="term" value="F:acetolactate synthase activity"/>
    <property type="evidence" value="ECO:0007669"/>
    <property type="project" value="TreeGrafter"/>
</dbReference>
<dbReference type="InterPro" id="IPR045229">
    <property type="entry name" value="TPP_enz"/>
</dbReference>
<dbReference type="InterPro" id="IPR000399">
    <property type="entry name" value="TPP-bd_CS"/>
</dbReference>
<dbReference type="GO" id="GO:0030976">
    <property type="term" value="F:thiamine pyrophosphate binding"/>
    <property type="evidence" value="ECO:0007669"/>
    <property type="project" value="InterPro"/>
</dbReference>
<organism evidence="8 9">
    <name type="scientific">Pacificispira spongiicola</name>
    <dbReference type="NCBI Taxonomy" id="2729598"/>
    <lineage>
        <taxon>Bacteria</taxon>
        <taxon>Pseudomonadati</taxon>
        <taxon>Pseudomonadota</taxon>
        <taxon>Alphaproteobacteria</taxon>
        <taxon>Rhodospirillales</taxon>
        <taxon>Rhodospirillaceae</taxon>
        <taxon>Pacificispira</taxon>
    </lineage>
</organism>
<dbReference type="PROSITE" id="PS00187">
    <property type="entry name" value="TPP_ENZYMES"/>
    <property type="match status" value="1"/>
</dbReference>
<dbReference type="PANTHER" id="PTHR18968">
    <property type="entry name" value="THIAMINE PYROPHOSPHATE ENZYMES"/>
    <property type="match status" value="1"/>
</dbReference>
<evidence type="ECO:0000313" key="9">
    <source>
        <dbReference type="Proteomes" id="UP000539372"/>
    </source>
</evidence>
<evidence type="ECO:0000256" key="1">
    <source>
        <dbReference type="ARBA" id="ARBA00001964"/>
    </source>
</evidence>
<dbReference type="Pfam" id="PF00205">
    <property type="entry name" value="TPP_enzyme_M"/>
    <property type="match status" value="1"/>
</dbReference>
<reference evidence="8 9" key="1">
    <citation type="submission" date="2020-04" db="EMBL/GenBank/DDBJ databases">
        <title>Rhodospirillaceae bacterium KN72 isolated from deep sea.</title>
        <authorList>
            <person name="Zhang D.-C."/>
        </authorList>
    </citation>
    <scope>NUCLEOTIDE SEQUENCE [LARGE SCALE GENOMIC DNA]</scope>
    <source>
        <strain evidence="8 9">KN72</strain>
    </source>
</reference>
<dbReference type="SUPFAM" id="SSF52518">
    <property type="entry name" value="Thiamin diphosphate-binding fold (THDP-binding)"/>
    <property type="match status" value="2"/>
</dbReference>
<name>A0A7Y0HES9_9PROT</name>
<dbReference type="InterPro" id="IPR011766">
    <property type="entry name" value="TPP_enzyme_TPP-bd"/>
</dbReference>
<dbReference type="CDD" id="cd00568">
    <property type="entry name" value="TPP_enzymes"/>
    <property type="match status" value="1"/>
</dbReference>
<dbReference type="GO" id="GO:0047435">
    <property type="term" value="F:5-guanidino-2-oxopentanoate decarboxylase activity"/>
    <property type="evidence" value="ECO:0007669"/>
    <property type="project" value="UniProtKB-EC"/>
</dbReference>
<feature type="domain" description="Thiamine pyrophosphate enzyme N-terminal TPP-binding" evidence="7">
    <location>
        <begin position="6"/>
        <end position="123"/>
    </location>
</feature>
<dbReference type="AlphaFoldDB" id="A0A7Y0HES9"/>
<comment type="similarity">
    <text evidence="2 4">Belongs to the TPP enzyme family.</text>
</comment>
<gene>
    <name evidence="8" type="ORF">HH303_11895</name>
</gene>
<dbReference type="GO" id="GO:0050660">
    <property type="term" value="F:flavin adenine dinucleotide binding"/>
    <property type="evidence" value="ECO:0007669"/>
    <property type="project" value="TreeGrafter"/>
</dbReference>
<feature type="domain" description="Thiamine pyrophosphate enzyme central" evidence="5">
    <location>
        <begin position="193"/>
        <end position="323"/>
    </location>
</feature>
<dbReference type="SUPFAM" id="SSF52467">
    <property type="entry name" value="DHS-like NAD/FAD-binding domain"/>
    <property type="match status" value="1"/>
</dbReference>